<gene>
    <name evidence="3" type="ORF">Cfor_05273</name>
</gene>
<feature type="transmembrane region" description="Helical" evidence="2">
    <location>
        <begin position="103"/>
        <end position="122"/>
    </location>
</feature>
<dbReference type="GO" id="GO:0033627">
    <property type="term" value="P:cell adhesion mediated by integrin"/>
    <property type="evidence" value="ECO:0007669"/>
    <property type="project" value="TreeGrafter"/>
</dbReference>
<evidence type="ECO:0008006" key="5">
    <source>
        <dbReference type="Google" id="ProtNLM"/>
    </source>
</evidence>
<feature type="repeat" description="FG-GAP" evidence="1">
    <location>
        <begin position="126"/>
        <end position="187"/>
    </location>
</feature>
<accession>A0A6L2PTI1</accession>
<evidence type="ECO:0000313" key="4">
    <source>
        <dbReference type="Proteomes" id="UP000502823"/>
    </source>
</evidence>
<organism evidence="3 4">
    <name type="scientific">Coptotermes formosanus</name>
    <name type="common">Formosan subterranean termite</name>
    <dbReference type="NCBI Taxonomy" id="36987"/>
    <lineage>
        <taxon>Eukaryota</taxon>
        <taxon>Metazoa</taxon>
        <taxon>Ecdysozoa</taxon>
        <taxon>Arthropoda</taxon>
        <taxon>Hexapoda</taxon>
        <taxon>Insecta</taxon>
        <taxon>Pterygota</taxon>
        <taxon>Neoptera</taxon>
        <taxon>Polyneoptera</taxon>
        <taxon>Dictyoptera</taxon>
        <taxon>Blattodea</taxon>
        <taxon>Blattoidea</taxon>
        <taxon>Termitoidae</taxon>
        <taxon>Rhinotermitidae</taxon>
        <taxon>Coptotermes</taxon>
    </lineage>
</organism>
<dbReference type="GO" id="GO:0005178">
    <property type="term" value="F:integrin binding"/>
    <property type="evidence" value="ECO:0007669"/>
    <property type="project" value="TreeGrafter"/>
</dbReference>
<protein>
    <recommendedName>
        <fullName evidence="5">Integrin alpha-2 domain-containing protein</fullName>
    </recommendedName>
</protein>
<dbReference type="GO" id="GO:0007160">
    <property type="term" value="P:cell-matrix adhesion"/>
    <property type="evidence" value="ECO:0007669"/>
    <property type="project" value="TreeGrafter"/>
</dbReference>
<dbReference type="GO" id="GO:0008305">
    <property type="term" value="C:integrin complex"/>
    <property type="evidence" value="ECO:0007669"/>
    <property type="project" value="TreeGrafter"/>
</dbReference>
<dbReference type="Proteomes" id="UP000502823">
    <property type="component" value="Unassembled WGS sequence"/>
</dbReference>
<dbReference type="GO" id="GO:0007229">
    <property type="term" value="P:integrin-mediated signaling pathway"/>
    <property type="evidence" value="ECO:0007669"/>
    <property type="project" value="TreeGrafter"/>
</dbReference>
<keyword evidence="2" id="KW-1133">Transmembrane helix</keyword>
<feature type="repeat" description="FG-GAP" evidence="1">
    <location>
        <begin position="198"/>
        <end position="260"/>
    </location>
</feature>
<reference evidence="4" key="1">
    <citation type="submission" date="2020-01" db="EMBL/GenBank/DDBJ databases">
        <title>Draft genome sequence of the Termite Coptotermes fromosanus.</title>
        <authorList>
            <person name="Itakura S."/>
            <person name="Yosikawa Y."/>
            <person name="Umezawa K."/>
        </authorList>
    </citation>
    <scope>NUCLEOTIDE SEQUENCE [LARGE SCALE GENOMIC DNA]</scope>
</reference>
<proteinExistence type="predicted"/>
<dbReference type="InterPro" id="IPR013519">
    <property type="entry name" value="Int_alpha_beta-p"/>
</dbReference>
<sequence>MHITSKSRLYAVRFSQVDSMNVDSSMETEGKLVDRSRYVVETTILKGLFRKVSYAERTSRNAPQKDSTQHTAQNSLSSGLGQAVDCVQPISIFKNPMTTNVQLIVHVIAALVALYFHVTIGFNVDTENFIRHRGAPGSMFGFSVAEHRDRGTSWVLVGAPEAQTSQPGVRRGGAVYRCDVSRDDACQEVPFDVTGNNNNSEGRQIDLKSEQWFGATLQSSGEDGVVACAPRYVWFSQSLNRRDPVGTCYVARNSFREYSEYSPCRT</sequence>
<dbReference type="PANTHER" id="PTHR23220:SF133">
    <property type="entry name" value="INTEGRIN ALPHA-PS2"/>
    <property type="match status" value="1"/>
</dbReference>
<feature type="non-terminal residue" evidence="3">
    <location>
        <position position="266"/>
    </location>
</feature>
<name>A0A6L2PTI1_COPFO</name>
<keyword evidence="2" id="KW-0812">Transmembrane</keyword>
<dbReference type="InterPro" id="IPR028994">
    <property type="entry name" value="Integrin_alpha_N"/>
</dbReference>
<comment type="caution">
    <text evidence="3">The sequence shown here is derived from an EMBL/GenBank/DDBJ whole genome shotgun (WGS) entry which is preliminary data.</text>
</comment>
<dbReference type="EMBL" id="BLKM01000587">
    <property type="protein sequence ID" value="GFG35921.1"/>
    <property type="molecule type" value="Genomic_DNA"/>
</dbReference>
<evidence type="ECO:0000256" key="2">
    <source>
        <dbReference type="SAM" id="Phobius"/>
    </source>
</evidence>
<dbReference type="GO" id="GO:0009897">
    <property type="term" value="C:external side of plasma membrane"/>
    <property type="evidence" value="ECO:0007669"/>
    <property type="project" value="TreeGrafter"/>
</dbReference>
<dbReference type="PROSITE" id="PS51470">
    <property type="entry name" value="FG_GAP"/>
    <property type="match status" value="2"/>
</dbReference>
<dbReference type="PANTHER" id="PTHR23220">
    <property type="entry name" value="INTEGRIN ALPHA"/>
    <property type="match status" value="1"/>
</dbReference>
<keyword evidence="2" id="KW-0472">Membrane</keyword>
<evidence type="ECO:0000313" key="3">
    <source>
        <dbReference type="EMBL" id="GFG35921.1"/>
    </source>
</evidence>
<dbReference type="AlphaFoldDB" id="A0A6L2PTI1"/>
<evidence type="ECO:0000256" key="1">
    <source>
        <dbReference type="PROSITE-ProRule" id="PRU00803"/>
    </source>
</evidence>
<dbReference type="GO" id="GO:0098609">
    <property type="term" value="P:cell-cell adhesion"/>
    <property type="evidence" value="ECO:0007669"/>
    <property type="project" value="TreeGrafter"/>
</dbReference>
<keyword evidence="4" id="KW-1185">Reference proteome</keyword>
<dbReference type="OrthoDB" id="5317514at2759"/>
<dbReference type="SMART" id="SM00191">
    <property type="entry name" value="Int_alpha"/>
    <property type="match status" value="1"/>
</dbReference>
<dbReference type="Gene3D" id="2.130.10.130">
    <property type="entry name" value="Integrin alpha, N-terminal"/>
    <property type="match status" value="1"/>
</dbReference>
<dbReference type="InParanoid" id="A0A6L2PTI1"/>
<dbReference type="SUPFAM" id="SSF69318">
    <property type="entry name" value="Integrin alpha N-terminal domain"/>
    <property type="match status" value="1"/>
</dbReference>